<comment type="caution">
    <text evidence="1">The sequence shown here is derived from an EMBL/GenBank/DDBJ whole genome shotgun (WGS) entry which is preliminary data.</text>
</comment>
<protein>
    <submittedName>
        <fullName evidence="1">Uncharacterized protein</fullName>
    </submittedName>
</protein>
<name>A0A9Q3Q7V3_9BASI</name>
<organism evidence="1 2">
    <name type="scientific">Austropuccinia psidii MF-1</name>
    <dbReference type="NCBI Taxonomy" id="1389203"/>
    <lineage>
        <taxon>Eukaryota</taxon>
        <taxon>Fungi</taxon>
        <taxon>Dikarya</taxon>
        <taxon>Basidiomycota</taxon>
        <taxon>Pucciniomycotina</taxon>
        <taxon>Pucciniomycetes</taxon>
        <taxon>Pucciniales</taxon>
        <taxon>Sphaerophragmiaceae</taxon>
        <taxon>Austropuccinia</taxon>
    </lineage>
</organism>
<sequence>MDPRFPPMASGSHHFSSSKLFPQLWTPYCRNQEWGIYGLIYHYAPFFLRNPMVTLSRLHSNFQSLVINPSVHFEGKTYLTKVGNAWWNPEGHSRVPTPLLSSFGYFTPGLFKELFQVVAENPDGFKPSSIPWTIQSFQRGCIQEICMALTLLGQFIFHCGIKGA</sequence>
<evidence type="ECO:0000313" key="2">
    <source>
        <dbReference type="Proteomes" id="UP000765509"/>
    </source>
</evidence>
<gene>
    <name evidence="1" type="ORF">O181_128423</name>
</gene>
<keyword evidence="2" id="KW-1185">Reference proteome</keyword>
<reference evidence="1" key="1">
    <citation type="submission" date="2021-03" db="EMBL/GenBank/DDBJ databases">
        <title>Draft genome sequence of rust myrtle Austropuccinia psidii MF-1, a brazilian biotype.</title>
        <authorList>
            <person name="Quecine M.C."/>
            <person name="Pachon D.M.R."/>
            <person name="Bonatelli M.L."/>
            <person name="Correr F.H."/>
            <person name="Franceschini L.M."/>
            <person name="Leite T.F."/>
            <person name="Margarido G.R.A."/>
            <person name="Almeida C.A."/>
            <person name="Ferrarezi J.A."/>
            <person name="Labate C.A."/>
        </authorList>
    </citation>
    <scope>NUCLEOTIDE SEQUENCE</scope>
    <source>
        <strain evidence="1">MF-1</strain>
    </source>
</reference>
<proteinExistence type="predicted"/>
<dbReference type="Proteomes" id="UP000765509">
    <property type="component" value="Unassembled WGS sequence"/>
</dbReference>
<accession>A0A9Q3Q7V3</accession>
<evidence type="ECO:0000313" key="1">
    <source>
        <dbReference type="EMBL" id="MBW0588708.1"/>
    </source>
</evidence>
<dbReference type="AlphaFoldDB" id="A0A9Q3Q7V3"/>
<dbReference type="EMBL" id="AVOT02131599">
    <property type="protein sequence ID" value="MBW0588708.1"/>
    <property type="molecule type" value="Genomic_DNA"/>
</dbReference>